<dbReference type="Proteomes" id="UP000675121">
    <property type="component" value="Unassembled WGS sequence"/>
</dbReference>
<sequence length="54" mass="5864">MSRHGAKTARQKGCMRAHAPRGQRGKPVIQREIARASLLNIASVVMTGRFSTAC</sequence>
<organism evidence="2 3">
    <name type="scientific">Paraburkholderia domus</name>
    <dbReference type="NCBI Taxonomy" id="2793075"/>
    <lineage>
        <taxon>Bacteria</taxon>
        <taxon>Pseudomonadati</taxon>
        <taxon>Pseudomonadota</taxon>
        <taxon>Betaproteobacteria</taxon>
        <taxon>Burkholderiales</taxon>
        <taxon>Burkholderiaceae</taxon>
        <taxon>Paraburkholderia</taxon>
    </lineage>
</organism>
<feature type="compositionally biased region" description="Basic residues" evidence="1">
    <location>
        <begin position="1"/>
        <end position="24"/>
    </location>
</feature>
<protein>
    <submittedName>
        <fullName evidence="2">Uncharacterized protein</fullName>
    </submittedName>
</protein>
<evidence type="ECO:0000313" key="3">
    <source>
        <dbReference type="Proteomes" id="UP000675121"/>
    </source>
</evidence>
<name>A0A9N8NHE9_9BURK</name>
<dbReference type="EMBL" id="CAJNAS010000075">
    <property type="protein sequence ID" value="CAE6969927.1"/>
    <property type="molecule type" value="Genomic_DNA"/>
</dbReference>
<evidence type="ECO:0000256" key="1">
    <source>
        <dbReference type="SAM" id="MobiDB-lite"/>
    </source>
</evidence>
<feature type="region of interest" description="Disordered" evidence="1">
    <location>
        <begin position="1"/>
        <end position="27"/>
    </location>
</feature>
<proteinExistence type="predicted"/>
<evidence type="ECO:0000313" key="2">
    <source>
        <dbReference type="EMBL" id="CAE6969927.1"/>
    </source>
</evidence>
<reference evidence="2" key="1">
    <citation type="submission" date="2021-02" db="EMBL/GenBank/DDBJ databases">
        <authorList>
            <person name="Vanwijnsberghe S."/>
        </authorList>
    </citation>
    <scope>NUCLEOTIDE SEQUENCE</scope>
    <source>
        <strain evidence="2">R-70211</strain>
    </source>
</reference>
<dbReference type="AlphaFoldDB" id="A0A9N8NHE9"/>
<keyword evidence="3" id="KW-1185">Reference proteome</keyword>
<comment type="caution">
    <text evidence="2">The sequence shown here is derived from an EMBL/GenBank/DDBJ whole genome shotgun (WGS) entry which is preliminary data.</text>
</comment>
<gene>
    <name evidence="2" type="ORF">R70211_07731</name>
</gene>
<accession>A0A9N8NHE9</accession>